<organism evidence="4 5">
    <name type="scientific">Magnetospirillum gryphiswaldense (strain DSM 6361 / JCM 21280 / NBRC 15271 / MSR-1)</name>
    <dbReference type="NCBI Taxonomy" id="431944"/>
    <lineage>
        <taxon>Bacteria</taxon>
        <taxon>Pseudomonadati</taxon>
        <taxon>Pseudomonadota</taxon>
        <taxon>Alphaproteobacteria</taxon>
        <taxon>Rhodospirillales</taxon>
        <taxon>Rhodospirillaceae</taxon>
        <taxon>Magnetospirillum</taxon>
    </lineage>
</organism>
<dbReference type="AlphaFoldDB" id="V6EXR5"/>
<proteinExistence type="predicted"/>
<keyword evidence="2" id="KW-0175">Coiled coil</keyword>
<evidence type="ECO:0000256" key="1">
    <source>
        <dbReference type="ARBA" id="ARBA00004196"/>
    </source>
</evidence>
<name>V6EXR5_MAGGM</name>
<feature type="transmembrane region" description="Helical" evidence="3">
    <location>
        <begin position="115"/>
        <end position="136"/>
    </location>
</feature>
<evidence type="ECO:0000313" key="5">
    <source>
        <dbReference type="Proteomes" id="UP000018922"/>
    </source>
</evidence>
<comment type="subcellular location">
    <subcellularLocation>
        <location evidence="1">Cell envelope</location>
    </subcellularLocation>
</comment>
<dbReference type="KEGG" id="mgy:MGMSRv2__0702"/>
<dbReference type="Gene3D" id="2.40.50.100">
    <property type="match status" value="1"/>
</dbReference>
<dbReference type="eggNOG" id="COG0845">
    <property type="taxonomic scope" value="Bacteria"/>
</dbReference>
<dbReference type="InterPro" id="IPR050465">
    <property type="entry name" value="UPF0194_transport"/>
</dbReference>
<dbReference type="Proteomes" id="UP000018922">
    <property type="component" value="Chromosome I"/>
</dbReference>
<protein>
    <submittedName>
        <fullName evidence="4">Uncharacterized protein</fullName>
    </submittedName>
</protein>
<dbReference type="SUPFAM" id="SSF111369">
    <property type="entry name" value="HlyD-like secretion proteins"/>
    <property type="match status" value="1"/>
</dbReference>
<dbReference type="EMBL" id="HG794546">
    <property type="protein sequence ID" value="CDK97917.1"/>
    <property type="molecule type" value="Genomic_DNA"/>
</dbReference>
<evidence type="ECO:0000256" key="2">
    <source>
        <dbReference type="ARBA" id="ARBA00023054"/>
    </source>
</evidence>
<dbReference type="HOGENOM" id="CLU_049021_0_0_5"/>
<keyword evidence="3" id="KW-0812">Transmembrane</keyword>
<keyword evidence="5" id="KW-1185">Reference proteome</keyword>
<accession>V6EXR5</accession>
<evidence type="ECO:0000313" key="4">
    <source>
        <dbReference type="EMBL" id="CDK97917.1"/>
    </source>
</evidence>
<dbReference type="PANTHER" id="PTHR32347">
    <property type="entry name" value="EFFLUX SYSTEM COMPONENT YKNX-RELATED"/>
    <property type="match status" value="1"/>
</dbReference>
<dbReference type="GO" id="GO:0030313">
    <property type="term" value="C:cell envelope"/>
    <property type="evidence" value="ECO:0007669"/>
    <property type="project" value="UniProtKB-SubCell"/>
</dbReference>
<keyword evidence="3" id="KW-1133">Transmembrane helix</keyword>
<reference evidence="4 5" key="1">
    <citation type="journal article" date="2014" name="Genome Announc.">
        <title>Complete genome sequence of Magnetospirillum gryphiswaldense MSR-1.</title>
        <authorList>
            <person name="Wang X."/>
            <person name="Wang Q."/>
            <person name="Zhang W."/>
            <person name="Wang Y."/>
            <person name="Li L."/>
            <person name="Wen T."/>
            <person name="Zhang T."/>
            <person name="Zhang Y."/>
            <person name="Xu J."/>
            <person name="Hu J."/>
            <person name="Li S."/>
            <person name="Liu L."/>
            <person name="Liu J."/>
            <person name="Jiang W."/>
            <person name="Tian J."/>
            <person name="Li Y."/>
            <person name="Schuler D."/>
            <person name="Wang L."/>
            <person name="Li J."/>
        </authorList>
    </citation>
    <scope>NUCLEOTIDE SEQUENCE [LARGE SCALE GENOMIC DNA]</scope>
    <source>
        <strain evidence="5">DSM 6361 / JCM 21280 / NBRC 15271 / MSR-1</strain>
    </source>
</reference>
<dbReference type="PANTHER" id="PTHR32347:SF23">
    <property type="entry name" value="BLL5650 PROTEIN"/>
    <property type="match status" value="1"/>
</dbReference>
<sequence length="378" mass="40686">MGSGVVALSGAASVETNAPFVLWLDKTIRHLHPDHATLVGGDDLPAELRDQWGEWLPVHGLILPCGSATLLFARDEPFTEGEVALLERLADLVGMTRAALLPRKRAFKMPTGRRAWALAALGLAALFFPVTGSVLAPAESVPAHPIMVRAPLDGVVDKVLVRPNDAVTEGQILFALDATTISGRLDVARQTQATAEAEYRQAAQAMVFDAKAKAQVAILAGKAEEKAAEVRLLENQLARIEAKAPRPGIAVFDDAADWIGRPVVVGEKVMAVADETDTEIEAWVSVVDVGEVRVDGTLTFFLNTDPLSPVKAKVRSVAYEANARPDSTIAHRVRASLTSPQKPRLGLKGTARIDGDTVPLVWWFFRRPLATIRQFVGV</sequence>
<evidence type="ECO:0000256" key="3">
    <source>
        <dbReference type="SAM" id="Phobius"/>
    </source>
</evidence>
<dbReference type="STRING" id="1430440.MGMSRv2__0702"/>
<keyword evidence="3" id="KW-0472">Membrane</keyword>
<gene>
    <name evidence="4" type="ordered locus">MGMSRv2__0702</name>
</gene>